<accession>A0AAJ0C615</accession>
<keyword evidence="3" id="KW-1185">Reference proteome</keyword>
<protein>
    <submittedName>
        <fullName evidence="2">Uncharacterized protein</fullName>
    </submittedName>
</protein>
<name>A0AAJ0C615_9PEZI</name>
<feature type="region of interest" description="Disordered" evidence="1">
    <location>
        <begin position="153"/>
        <end position="172"/>
    </location>
</feature>
<dbReference type="RefSeq" id="XP_060286345.1">
    <property type="nucleotide sequence ID" value="XM_060427210.1"/>
</dbReference>
<comment type="caution">
    <text evidence="2">The sequence shown here is derived from an EMBL/GenBank/DDBJ whole genome shotgun (WGS) entry which is preliminary data.</text>
</comment>
<proteinExistence type="predicted"/>
<evidence type="ECO:0000313" key="3">
    <source>
        <dbReference type="Proteomes" id="UP001244011"/>
    </source>
</evidence>
<dbReference type="GeneID" id="85310397"/>
<evidence type="ECO:0000313" key="2">
    <source>
        <dbReference type="EMBL" id="KAK1770132.1"/>
    </source>
</evidence>
<gene>
    <name evidence="2" type="ORF">QBC33DRAFT_530205</name>
</gene>
<dbReference type="AlphaFoldDB" id="A0AAJ0C615"/>
<sequence length="210" mass="23642">MCAMSQGSLPLQPPSSSWHPNRVCRVKTRLFQVPLSIAEQGNLRLGAIIRRGAFLSLFASDSHISCPLVLVRKMTATVLAEMHVPDGRLRFEFILDSRNPTCGTFLGPYVWLEIGDAGNKLSLCRFTELNVGFRGRRRDLWGDHPAQLFAKSDRSCTAPKPPTRRHLQEKTPKTHILPPPSFVIGRAMILPGRSMLGQWFGLLRRWKSTN</sequence>
<reference evidence="2" key="1">
    <citation type="submission" date="2023-06" db="EMBL/GenBank/DDBJ databases">
        <title>Genome-scale phylogeny and comparative genomics of the fungal order Sordariales.</title>
        <authorList>
            <consortium name="Lawrence Berkeley National Laboratory"/>
            <person name="Hensen N."/>
            <person name="Bonometti L."/>
            <person name="Westerberg I."/>
            <person name="Brannstrom I.O."/>
            <person name="Guillou S."/>
            <person name="Cros-Aarteil S."/>
            <person name="Calhoun S."/>
            <person name="Haridas S."/>
            <person name="Kuo A."/>
            <person name="Mondo S."/>
            <person name="Pangilinan J."/>
            <person name="Riley R."/>
            <person name="Labutti K."/>
            <person name="Andreopoulos B."/>
            <person name="Lipzen A."/>
            <person name="Chen C."/>
            <person name="Yanf M."/>
            <person name="Daum C."/>
            <person name="Ng V."/>
            <person name="Clum A."/>
            <person name="Steindorff A."/>
            <person name="Ohm R."/>
            <person name="Martin F."/>
            <person name="Silar P."/>
            <person name="Natvig D."/>
            <person name="Lalanne C."/>
            <person name="Gautier V."/>
            <person name="Ament-Velasquez S.L."/>
            <person name="Kruys A."/>
            <person name="Hutchinson M.I."/>
            <person name="Powell A.J."/>
            <person name="Barry K."/>
            <person name="Miller A.N."/>
            <person name="Grigoriev I.V."/>
            <person name="Debuchy R."/>
            <person name="Gladieux P."/>
            <person name="Thoren M.H."/>
            <person name="Johannesson H."/>
        </authorList>
    </citation>
    <scope>NUCLEOTIDE SEQUENCE</scope>
    <source>
        <strain evidence="2">8032-3</strain>
    </source>
</reference>
<dbReference type="Proteomes" id="UP001244011">
    <property type="component" value="Unassembled WGS sequence"/>
</dbReference>
<organism evidence="2 3">
    <name type="scientific">Phialemonium atrogriseum</name>
    <dbReference type="NCBI Taxonomy" id="1093897"/>
    <lineage>
        <taxon>Eukaryota</taxon>
        <taxon>Fungi</taxon>
        <taxon>Dikarya</taxon>
        <taxon>Ascomycota</taxon>
        <taxon>Pezizomycotina</taxon>
        <taxon>Sordariomycetes</taxon>
        <taxon>Sordariomycetidae</taxon>
        <taxon>Cephalothecales</taxon>
        <taxon>Cephalothecaceae</taxon>
        <taxon>Phialemonium</taxon>
    </lineage>
</organism>
<dbReference type="EMBL" id="MU839001">
    <property type="protein sequence ID" value="KAK1770132.1"/>
    <property type="molecule type" value="Genomic_DNA"/>
</dbReference>
<evidence type="ECO:0000256" key="1">
    <source>
        <dbReference type="SAM" id="MobiDB-lite"/>
    </source>
</evidence>